<evidence type="ECO:0000313" key="2">
    <source>
        <dbReference type="Proteomes" id="UP000626109"/>
    </source>
</evidence>
<name>A0A813L0F9_POLGL</name>
<organism evidence="1 2">
    <name type="scientific">Polarella glacialis</name>
    <name type="common">Dinoflagellate</name>
    <dbReference type="NCBI Taxonomy" id="89957"/>
    <lineage>
        <taxon>Eukaryota</taxon>
        <taxon>Sar</taxon>
        <taxon>Alveolata</taxon>
        <taxon>Dinophyceae</taxon>
        <taxon>Suessiales</taxon>
        <taxon>Suessiaceae</taxon>
        <taxon>Polarella</taxon>
    </lineage>
</organism>
<accession>A0A813L0F9</accession>
<feature type="non-terminal residue" evidence="1">
    <location>
        <position position="279"/>
    </location>
</feature>
<dbReference type="Proteomes" id="UP000626109">
    <property type="component" value="Unassembled WGS sequence"/>
</dbReference>
<evidence type="ECO:0000313" key="1">
    <source>
        <dbReference type="EMBL" id="CAE8719201.1"/>
    </source>
</evidence>
<reference evidence="1" key="1">
    <citation type="submission" date="2021-02" db="EMBL/GenBank/DDBJ databases">
        <authorList>
            <person name="Dougan E. K."/>
            <person name="Rhodes N."/>
            <person name="Thang M."/>
            <person name="Chan C."/>
        </authorList>
    </citation>
    <scope>NUCLEOTIDE SEQUENCE</scope>
</reference>
<gene>
    <name evidence="1" type="ORF">PGLA2088_LOCUS40502</name>
</gene>
<dbReference type="EMBL" id="CAJNNW010033496">
    <property type="protein sequence ID" value="CAE8719201.1"/>
    <property type="molecule type" value="Genomic_DNA"/>
</dbReference>
<sequence>MSTHACFEKHKELANRHEEKVRILLEESSKALKPGPDRVVKAGLSASAGSAGLACKAVREAVAQQRLAVREYREASRLRPRDTETQQRLRAASLALRSLQDALDGPKPRPLRRFLAHYNLSIRYWDLGKAKQAIAEADRACQELRKVGLPCGCAEHNLLLMMQVHAEYRGEHRRLLDVLERSPEALHPNYELGIHFFDKRQLARAEAQLRFTRERARAVSALQLVEHDRQKLQASSGPADALACPAQDGKKAGRMIQLLEDVEDDLDFVAGLRQLWCVE</sequence>
<proteinExistence type="predicted"/>
<comment type="caution">
    <text evidence="1">The sequence shown here is derived from an EMBL/GenBank/DDBJ whole genome shotgun (WGS) entry which is preliminary data.</text>
</comment>
<protein>
    <submittedName>
        <fullName evidence="1">Uncharacterized protein</fullName>
    </submittedName>
</protein>
<dbReference type="AlphaFoldDB" id="A0A813L0F9"/>